<reference evidence="3 4" key="1">
    <citation type="submission" date="2013-11" db="EMBL/GenBank/DDBJ databases">
        <title>Metagenomic analysis of a methanogenic consortium involved in long chain n-alkane degradation.</title>
        <authorList>
            <person name="Davidova I.A."/>
            <person name="Callaghan A.V."/>
            <person name="Wawrik B."/>
            <person name="Pruitt S."/>
            <person name="Marks C."/>
            <person name="Duncan K.E."/>
            <person name="Suflita J.M."/>
        </authorList>
    </citation>
    <scope>NUCLEOTIDE SEQUENCE [LARGE SCALE GENOMIC DNA]</scope>
    <source>
        <strain evidence="3 4">SPR</strain>
    </source>
</reference>
<dbReference type="GO" id="GO:0005886">
    <property type="term" value="C:plasma membrane"/>
    <property type="evidence" value="ECO:0007669"/>
    <property type="project" value="TreeGrafter"/>
</dbReference>
<dbReference type="RefSeq" id="WP_044347231.1">
    <property type="nucleotide sequence ID" value="NZ_AZAC01000005.1"/>
</dbReference>
<keyword evidence="4" id="KW-1185">Reference proteome</keyword>
<dbReference type="OrthoDB" id="9766390at2"/>
<feature type="domain" description="AsmA" evidence="2">
    <location>
        <begin position="428"/>
        <end position="684"/>
    </location>
</feature>
<accession>A0A0D2JA69</accession>
<evidence type="ECO:0000313" key="3">
    <source>
        <dbReference type="EMBL" id="KIX15019.1"/>
    </source>
</evidence>
<feature type="transmembrane region" description="Helical" evidence="1">
    <location>
        <begin position="12"/>
        <end position="34"/>
    </location>
</feature>
<dbReference type="GO" id="GO:0090313">
    <property type="term" value="P:regulation of protein targeting to membrane"/>
    <property type="evidence" value="ECO:0007669"/>
    <property type="project" value="TreeGrafter"/>
</dbReference>
<comment type="caution">
    <text evidence="3">The sequence shown here is derived from an EMBL/GenBank/DDBJ whole genome shotgun (WGS) entry which is preliminary data.</text>
</comment>
<keyword evidence="1" id="KW-0812">Transmembrane</keyword>
<evidence type="ECO:0000313" key="4">
    <source>
        <dbReference type="Proteomes" id="UP000032233"/>
    </source>
</evidence>
<protein>
    <recommendedName>
        <fullName evidence="2">AsmA domain-containing protein</fullName>
    </recommendedName>
</protein>
<keyword evidence="1" id="KW-1133">Transmembrane helix</keyword>
<dbReference type="Pfam" id="PF05170">
    <property type="entry name" value="AsmA"/>
    <property type="match status" value="2"/>
</dbReference>
<dbReference type="InterPro" id="IPR052894">
    <property type="entry name" value="AsmA-related"/>
</dbReference>
<dbReference type="PANTHER" id="PTHR30441">
    <property type="entry name" value="DUF748 DOMAIN-CONTAINING PROTEIN"/>
    <property type="match status" value="1"/>
</dbReference>
<dbReference type="PANTHER" id="PTHR30441:SF4">
    <property type="entry name" value="PROTEIN ASMA"/>
    <property type="match status" value="1"/>
</dbReference>
<dbReference type="EMBL" id="AZAC01000005">
    <property type="protein sequence ID" value="KIX15019.1"/>
    <property type="molecule type" value="Genomic_DNA"/>
</dbReference>
<dbReference type="STRING" id="1429043.X474_05550"/>
<dbReference type="AlphaFoldDB" id="A0A0D2JA69"/>
<dbReference type="InParanoid" id="A0A0D2JA69"/>
<dbReference type="InterPro" id="IPR007844">
    <property type="entry name" value="AsmA"/>
</dbReference>
<proteinExistence type="predicted"/>
<dbReference type="Proteomes" id="UP000032233">
    <property type="component" value="Unassembled WGS sequence"/>
</dbReference>
<feature type="domain" description="AsmA" evidence="2">
    <location>
        <begin position="20"/>
        <end position="148"/>
    </location>
</feature>
<organism evidence="3 4">
    <name type="scientific">Dethiosulfatarculus sandiegensis</name>
    <dbReference type="NCBI Taxonomy" id="1429043"/>
    <lineage>
        <taxon>Bacteria</taxon>
        <taxon>Pseudomonadati</taxon>
        <taxon>Thermodesulfobacteriota</taxon>
        <taxon>Desulfarculia</taxon>
        <taxon>Desulfarculales</taxon>
        <taxon>Desulfarculaceae</taxon>
        <taxon>Dethiosulfatarculus</taxon>
    </lineage>
</organism>
<sequence>MQKRLLIKTIKWVLGIFLYVLAGSVLILLCLICFQVELDLSAHKNFLAQTLSRHLAHDLRLSGPVFLRLAPISQLKAQHVALTVKPGITSGLERASLAKLELAWDLFPLLRGEISFQKLFLDQAELDITPLQRSNTSPGKPVPSQTNPKRGFFNLTQIKEIKINRLTLKTRSPRKDTPVKLVIKTLDGAIPENQPGWLDLKGEYEREAFSLGLKVGPPALQSKETTYLPFSLFYKARDGQLTASGKLWEKPMIRLELELAFQNLDLAGIFRKLNLGQRLKAKVRQVDLKAMVKGSSLTEIAAQSSLEMIFKRVDIEFQEPAQKSVIAFESPDGRLSIQPGKPVSLILTGKINRQPVLLAAETATFPELLSLKTAPSLNVKLSAKGNTLKLKKQKPGPFKGVKVALKGRDLKSLEELTQKRLPAIGPYHLSGLLKTTPKGYAIDNLQARLAQSRLQGNFALSLADAKPSLKINLSSEYIQLRDLAGLKHGQELPKAKPDKKQISTKPWFIFSPEFMEALDFEVRLKASKVQAGQETWGGGLLNLSLQNKKLVLNPLHLELPGGLVKIRGHFARQNKAAMGLFIDIERLDYGTIARMIAPEKDYQGIITLKAKLNSQAKEPHNLLKNAHGKFDFAVWPTGVETDAIDLWAVNLLSAVLNQFKKNKARLNCLVCRLKVQNGKATQEDIILDTSQMRVRGQAEMDFNTGKIWLRLEPAAKKPQFFSLATPIEVKGSFKDFKAGIPTGAILSTATKLITDMAVVPLQMLFQKTVPLDGNDVCTDPLK</sequence>
<gene>
    <name evidence="3" type="ORF">X474_05550</name>
</gene>
<keyword evidence="1" id="KW-0472">Membrane</keyword>
<evidence type="ECO:0000256" key="1">
    <source>
        <dbReference type="SAM" id="Phobius"/>
    </source>
</evidence>
<evidence type="ECO:0000259" key="2">
    <source>
        <dbReference type="Pfam" id="PF05170"/>
    </source>
</evidence>
<dbReference type="FunCoup" id="A0A0D2JA69">
    <property type="interactions" value="12"/>
</dbReference>
<name>A0A0D2JA69_9BACT</name>